<organism evidence="3">
    <name type="scientific">uncultured Sulfurovum sp</name>
    <dbReference type="NCBI Taxonomy" id="269237"/>
    <lineage>
        <taxon>Bacteria</taxon>
        <taxon>Pseudomonadati</taxon>
        <taxon>Campylobacterota</taxon>
        <taxon>Epsilonproteobacteria</taxon>
        <taxon>Campylobacterales</taxon>
        <taxon>Sulfurovaceae</taxon>
        <taxon>Sulfurovum</taxon>
        <taxon>environmental samples</taxon>
    </lineage>
</organism>
<feature type="region of interest" description="Disordered" evidence="1">
    <location>
        <begin position="71"/>
        <end position="104"/>
    </location>
</feature>
<evidence type="ECO:0000256" key="2">
    <source>
        <dbReference type="SAM" id="SignalP"/>
    </source>
</evidence>
<evidence type="ECO:0000313" key="3">
    <source>
        <dbReference type="EMBL" id="CAA6822844.1"/>
    </source>
</evidence>
<dbReference type="AlphaFoldDB" id="A0A6S6TTY7"/>
<gene>
    <name evidence="3" type="ORF">HELGO_WM840</name>
</gene>
<evidence type="ECO:0000256" key="1">
    <source>
        <dbReference type="SAM" id="MobiDB-lite"/>
    </source>
</evidence>
<feature type="signal peptide" evidence="2">
    <location>
        <begin position="1"/>
        <end position="24"/>
    </location>
</feature>
<dbReference type="EMBL" id="CACVAS010000117">
    <property type="protein sequence ID" value="CAA6822844.1"/>
    <property type="molecule type" value="Genomic_DNA"/>
</dbReference>
<reference evidence="3" key="1">
    <citation type="submission" date="2020-01" db="EMBL/GenBank/DDBJ databases">
        <authorList>
            <person name="Meier V. D."/>
            <person name="Meier V D."/>
        </authorList>
    </citation>
    <scope>NUCLEOTIDE SEQUENCE</scope>
    <source>
        <strain evidence="3">HLG_WM_MAG_01</strain>
    </source>
</reference>
<proteinExistence type="predicted"/>
<keyword evidence="2" id="KW-0732">Signal</keyword>
<sequence length="200" mass="24603">MKLLLKSTVSTLALFLLFSLASQAQSHMQHPSKKMMSEKQIKKMDRKHKKHKATRRSFKSQQEFLHKRKRLSNNTHTKHMDSNSRFNHGKHYNQSNNGYKKPMPRQRGYRHFKRGWMLAYRYDRASFYDSEGFYYGYFNRHGYYFEDTFYRYDRFYSYRDRVRGRGLFDNNYYMPSACRKYGFCNKRENNYGYAPNHRTW</sequence>
<accession>A0A6S6TTY7</accession>
<name>A0A6S6TTY7_9BACT</name>
<protein>
    <submittedName>
        <fullName evidence="3">Uncharacterized protein</fullName>
    </submittedName>
</protein>
<feature type="chain" id="PRO_5028185042" evidence="2">
    <location>
        <begin position="25"/>
        <end position="200"/>
    </location>
</feature>